<dbReference type="RefSeq" id="WP_324273831.1">
    <property type="nucleotide sequence ID" value="NZ_CP141261.1"/>
</dbReference>
<evidence type="ECO:0000313" key="2">
    <source>
        <dbReference type="EMBL" id="WRL62477.1"/>
    </source>
</evidence>
<dbReference type="PANTHER" id="PTHR43056">
    <property type="entry name" value="PEPTIDASE S9 PROLYL OLIGOPEPTIDASE"/>
    <property type="match status" value="1"/>
</dbReference>
<evidence type="ECO:0000256" key="1">
    <source>
        <dbReference type="SAM" id="MobiDB-lite"/>
    </source>
</evidence>
<dbReference type="EMBL" id="CP141261">
    <property type="protein sequence ID" value="WRL62477.1"/>
    <property type="molecule type" value="Genomic_DNA"/>
</dbReference>
<keyword evidence="3" id="KW-1185">Reference proteome</keyword>
<proteinExistence type="predicted"/>
<dbReference type="SUPFAM" id="SSF63829">
    <property type="entry name" value="Calcium-dependent phosphotriesterase"/>
    <property type="match status" value="1"/>
</dbReference>
<feature type="compositionally biased region" description="Low complexity" evidence="1">
    <location>
        <begin position="170"/>
        <end position="187"/>
    </location>
</feature>
<dbReference type="InterPro" id="IPR050585">
    <property type="entry name" value="Xaa-Pro_dipeptidyl-ppase/CocE"/>
</dbReference>
<evidence type="ECO:0000313" key="3">
    <source>
        <dbReference type="Proteomes" id="UP001324287"/>
    </source>
</evidence>
<evidence type="ECO:0008006" key="4">
    <source>
        <dbReference type="Google" id="ProtNLM"/>
    </source>
</evidence>
<feature type="region of interest" description="Disordered" evidence="1">
    <location>
        <begin position="166"/>
        <end position="203"/>
    </location>
</feature>
<gene>
    <name evidence="2" type="ORF">U6N30_21010</name>
</gene>
<sequence length="226" mass="24717">MPWDAARLVVRGADGREHAIAGGPGESVVQPTWAPDGTLWFLCDRTDVWSLYRKRPHGEVELAVDVGSDIGGPQWRFGQSRYALLSDGRIVLAYGRAGADRLAVLEGGALRELDLPWGTYRYVTAQGTAVVCVAGSPSSEPVVLRVDVDSGEQELLRPARDLGLEPAWFSSPSTSRSPPRTPAPGSARRTRWSTRRPISMRAPRTATCPRCSWWCTVGRPRPPSRS</sequence>
<organism evidence="2 3">
    <name type="scientific">Blastococcus brunescens</name>
    <dbReference type="NCBI Taxonomy" id="1564165"/>
    <lineage>
        <taxon>Bacteria</taxon>
        <taxon>Bacillati</taxon>
        <taxon>Actinomycetota</taxon>
        <taxon>Actinomycetes</taxon>
        <taxon>Geodermatophilales</taxon>
        <taxon>Geodermatophilaceae</taxon>
        <taxon>Blastococcus</taxon>
    </lineage>
</organism>
<name>A0ABZ1AWG7_9ACTN</name>
<reference evidence="2 3" key="1">
    <citation type="submission" date="2023-12" db="EMBL/GenBank/DDBJ databases">
        <title>Blastococcus brunescens sp. nov., an actonobacterium isolated from sandstone collected in sahara desert.</title>
        <authorList>
            <person name="Gtari M."/>
            <person name="Ghodhbane F."/>
        </authorList>
    </citation>
    <scope>NUCLEOTIDE SEQUENCE [LARGE SCALE GENOMIC DNA]</scope>
    <source>
        <strain evidence="2 3">BMG 8361</strain>
    </source>
</reference>
<accession>A0ABZ1AWG7</accession>
<dbReference type="Proteomes" id="UP001324287">
    <property type="component" value="Chromosome"/>
</dbReference>
<dbReference type="PANTHER" id="PTHR43056:SF5">
    <property type="entry name" value="PEPTIDASE S9 PROLYL OLIGOPEPTIDASE CATALYTIC DOMAIN-CONTAINING PROTEIN"/>
    <property type="match status" value="1"/>
</dbReference>
<protein>
    <recommendedName>
        <fullName evidence="4">Dipeptidylpeptidase IV N-terminal domain-containing protein</fullName>
    </recommendedName>
</protein>